<evidence type="ECO:0000313" key="4">
    <source>
        <dbReference type="Proteomes" id="UP000619376"/>
    </source>
</evidence>
<reference evidence="4" key="2">
    <citation type="journal article" date="2019" name="Int. J. Syst. Evol. Microbiol.">
        <title>The Global Catalogue of Microorganisms (GCM) 10K type strain sequencing project: providing services to taxonomists for standard genome sequencing and annotation.</title>
        <authorList>
            <consortium name="The Broad Institute Genomics Platform"/>
            <consortium name="The Broad Institute Genome Sequencing Center for Infectious Disease"/>
            <person name="Wu L."/>
            <person name="Ma J."/>
        </authorList>
    </citation>
    <scope>NUCLEOTIDE SEQUENCE [LARGE SCALE GENOMIC DNA]</scope>
    <source>
        <strain evidence="4">CGMCC 1.18437</strain>
    </source>
</reference>
<evidence type="ECO:0000313" key="2">
    <source>
        <dbReference type="EMBL" id="MBB5375185.1"/>
    </source>
</evidence>
<dbReference type="AlphaFoldDB" id="A0A7W8NNY3"/>
<dbReference type="Proteomes" id="UP000619376">
    <property type="component" value="Unassembled WGS sequence"/>
</dbReference>
<dbReference type="RefSeq" id="WP_184109416.1">
    <property type="nucleotide sequence ID" value="NZ_BNAJ01000001.1"/>
</dbReference>
<evidence type="ECO:0000313" key="3">
    <source>
        <dbReference type="Proteomes" id="UP000539473"/>
    </source>
</evidence>
<protein>
    <submittedName>
        <fullName evidence="2">Uncharacterized protein</fullName>
    </submittedName>
</protein>
<dbReference type="EMBL" id="BNAJ01000001">
    <property type="protein sequence ID" value="GHF31115.1"/>
    <property type="molecule type" value="Genomic_DNA"/>
</dbReference>
<organism evidence="2 3">
    <name type="scientific">Deinococcus metalli</name>
    <dbReference type="NCBI Taxonomy" id="1141878"/>
    <lineage>
        <taxon>Bacteria</taxon>
        <taxon>Thermotogati</taxon>
        <taxon>Deinococcota</taxon>
        <taxon>Deinococci</taxon>
        <taxon>Deinococcales</taxon>
        <taxon>Deinococcaceae</taxon>
        <taxon>Deinococcus</taxon>
    </lineage>
</organism>
<sequence length="191" mass="20247">MTAVSPDHVTATRHHARTAGLGRVGWRSLICGLLLALPLTGCGDRNVTLVVPSDPRVFNGDWSGVVKVPSTGIDETYPIAFHVVATPGNKTTYTMNGTMDLNGMTYTIADGHVNAWSATTFTAQQTLPPQPLVGFIVPLVMNGETVASVKGMNSPLVKGTPTWRMTLSVNLGPERGIVNLEGSVTRSAPRP</sequence>
<reference evidence="1" key="1">
    <citation type="journal article" date="2014" name="Int. J. Syst. Evol. Microbiol.">
        <title>Complete genome of a new Firmicutes species belonging to the dominant human colonic microbiota ('Ruminococcus bicirculans') reveals two chromosomes and a selective capacity to utilize plant glucans.</title>
        <authorList>
            <consortium name="NISC Comparative Sequencing Program"/>
            <person name="Wegmann U."/>
            <person name="Louis P."/>
            <person name="Goesmann A."/>
            <person name="Henrissat B."/>
            <person name="Duncan S.H."/>
            <person name="Flint H.J."/>
        </authorList>
    </citation>
    <scope>NUCLEOTIDE SEQUENCE</scope>
    <source>
        <strain evidence="1">CGMCC 1.18437</strain>
    </source>
</reference>
<dbReference type="Proteomes" id="UP000539473">
    <property type="component" value="Unassembled WGS sequence"/>
</dbReference>
<keyword evidence="4" id="KW-1185">Reference proteome</keyword>
<evidence type="ECO:0000313" key="1">
    <source>
        <dbReference type="EMBL" id="GHF31115.1"/>
    </source>
</evidence>
<dbReference type="EMBL" id="JACHFK010000001">
    <property type="protein sequence ID" value="MBB5375185.1"/>
    <property type="molecule type" value="Genomic_DNA"/>
</dbReference>
<reference evidence="1" key="4">
    <citation type="submission" date="2024-05" db="EMBL/GenBank/DDBJ databases">
        <authorList>
            <person name="Sun Q."/>
            <person name="Zhou Y."/>
        </authorList>
    </citation>
    <scope>NUCLEOTIDE SEQUENCE</scope>
    <source>
        <strain evidence="1">CGMCC 1.18437</strain>
    </source>
</reference>
<name>A0A7W8NNY3_9DEIO</name>
<comment type="caution">
    <text evidence="2">The sequence shown here is derived from an EMBL/GenBank/DDBJ whole genome shotgun (WGS) entry which is preliminary data.</text>
</comment>
<proteinExistence type="predicted"/>
<accession>A0A7W8NNY3</accession>
<reference evidence="2 3" key="3">
    <citation type="submission" date="2020-08" db="EMBL/GenBank/DDBJ databases">
        <title>Genomic Encyclopedia of Type Strains, Phase IV (KMG-IV): sequencing the most valuable type-strain genomes for metagenomic binning, comparative biology and taxonomic classification.</title>
        <authorList>
            <person name="Goeker M."/>
        </authorList>
    </citation>
    <scope>NUCLEOTIDE SEQUENCE [LARGE SCALE GENOMIC DNA]</scope>
    <source>
        <strain evidence="2 3">DSM 27521</strain>
    </source>
</reference>
<gene>
    <name evidence="1" type="ORF">GCM10017781_04120</name>
    <name evidence="2" type="ORF">HNQ07_000629</name>
</gene>